<proteinExistence type="predicted"/>
<keyword evidence="2" id="KW-1185">Reference proteome</keyword>
<organism evidence="1 2">
    <name type="scientific">Pontiella desulfatans</name>
    <dbReference type="NCBI Taxonomy" id="2750659"/>
    <lineage>
        <taxon>Bacteria</taxon>
        <taxon>Pseudomonadati</taxon>
        <taxon>Kiritimatiellota</taxon>
        <taxon>Kiritimatiellia</taxon>
        <taxon>Kiritimatiellales</taxon>
        <taxon>Pontiellaceae</taxon>
        <taxon>Pontiella</taxon>
    </lineage>
</organism>
<dbReference type="Proteomes" id="UP000366872">
    <property type="component" value="Unassembled WGS sequence"/>
</dbReference>
<name>A0A6C2U7B6_PONDE</name>
<dbReference type="AlphaFoldDB" id="A0A6C2U7B6"/>
<sequence length="57" mass="6874">MPKRAEIRALEEISEYCNQGIERKRPITTRTVIQEDDLPDKHKRLLDNFRVMDEMPF</sequence>
<dbReference type="EMBL" id="CAAHFG010000003">
    <property type="protein sequence ID" value="VGO15910.1"/>
    <property type="molecule type" value="Genomic_DNA"/>
</dbReference>
<gene>
    <name evidence="1" type="ORF">PDESU_04498</name>
</gene>
<accession>A0A6C2U7B6</accession>
<evidence type="ECO:0000313" key="1">
    <source>
        <dbReference type="EMBL" id="VGO15910.1"/>
    </source>
</evidence>
<protein>
    <submittedName>
        <fullName evidence="1">Uncharacterized protein</fullName>
    </submittedName>
</protein>
<evidence type="ECO:0000313" key="2">
    <source>
        <dbReference type="Proteomes" id="UP000366872"/>
    </source>
</evidence>
<reference evidence="1 2" key="1">
    <citation type="submission" date="2019-04" db="EMBL/GenBank/DDBJ databases">
        <authorList>
            <person name="Van Vliet M D."/>
        </authorList>
    </citation>
    <scope>NUCLEOTIDE SEQUENCE [LARGE SCALE GENOMIC DNA]</scope>
    <source>
        <strain evidence="1 2">F1</strain>
    </source>
</reference>